<reference evidence="2" key="1">
    <citation type="submission" date="2022-06" db="EMBL/GenBank/DDBJ databases">
        <title>Vallitalea longa sp. nov., an anaerobic bacterium isolated from marine sediment.</title>
        <authorList>
            <person name="Hirano S."/>
            <person name="Terahara T."/>
            <person name="Mori K."/>
            <person name="Hamada M."/>
            <person name="Matsumoto R."/>
            <person name="Kobayashi T."/>
        </authorList>
    </citation>
    <scope>NUCLEOTIDE SEQUENCE</scope>
    <source>
        <strain evidence="2">SH18-1</strain>
    </source>
</reference>
<name>A0A9W5YFW3_9FIRM</name>
<dbReference type="RefSeq" id="WP_281816628.1">
    <property type="nucleotide sequence ID" value="NZ_BRLB01000009.1"/>
</dbReference>
<keyword evidence="1" id="KW-1133">Transmembrane helix</keyword>
<dbReference type="AlphaFoldDB" id="A0A9W5YFW3"/>
<keyword evidence="1" id="KW-0812">Transmembrane</keyword>
<dbReference type="Proteomes" id="UP001144256">
    <property type="component" value="Unassembled WGS sequence"/>
</dbReference>
<dbReference type="EMBL" id="BRLB01000009">
    <property type="protein sequence ID" value="GKX30448.1"/>
    <property type="molecule type" value="Genomic_DNA"/>
</dbReference>
<evidence type="ECO:0000313" key="3">
    <source>
        <dbReference type="Proteomes" id="UP001144256"/>
    </source>
</evidence>
<accession>A0A9W5YFW3</accession>
<evidence type="ECO:0000256" key="1">
    <source>
        <dbReference type="SAM" id="Phobius"/>
    </source>
</evidence>
<organism evidence="2 3">
    <name type="scientific">Vallitalea longa</name>
    <dbReference type="NCBI Taxonomy" id="2936439"/>
    <lineage>
        <taxon>Bacteria</taxon>
        <taxon>Bacillati</taxon>
        <taxon>Bacillota</taxon>
        <taxon>Clostridia</taxon>
        <taxon>Lachnospirales</taxon>
        <taxon>Vallitaleaceae</taxon>
        <taxon>Vallitalea</taxon>
    </lineage>
</organism>
<feature type="transmembrane region" description="Helical" evidence="1">
    <location>
        <begin position="99"/>
        <end position="118"/>
    </location>
</feature>
<feature type="transmembrane region" description="Helical" evidence="1">
    <location>
        <begin position="124"/>
        <end position="142"/>
    </location>
</feature>
<gene>
    <name evidence="2" type="ORF">SH1V18_29280</name>
</gene>
<comment type="caution">
    <text evidence="2">The sequence shown here is derived from an EMBL/GenBank/DDBJ whole genome shotgun (WGS) entry which is preliminary data.</text>
</comment>
<proteinExistence type="predicted"/>
<keyword evidence="3" id="KW-1185">Reference proteome</keyword>
<evidence type="ECO:0000313" key="2">
    <source>
        <dbReference type="EMBL" id="GKX30448.1"/>
    </source>
</evidence>
<sequence>MNVIETSFIYRIIKYIDRIHEYSFFYKTRRKKRIHKSTKLKLSMYEYSIIYKLLCTIGRGFNSLFNLINKGCKTSIIINAIGKMTEDIKHKKLHVFNQFMISFIIGYIISNIAFNMFASYKIKYVLIFAVLTFVVNIMFRLINKYRENSLLVSLMKKIVD</sequence>
<protein>
    <submittedName>
        <fullName evidence="2">Uncharacterized protein</fullName>
    </submittedName>
</protein>
<keyword evidence="1" id="KW-0472">Membrane</keyword>